<evidence type="ECO:0000259" key="7">
    <source>
        <dbReference type="PROSITE" id="PS50234"/>
    </source>
</evidence>
<dbReference type="PANTHER" id="PTHR24020">
    <property type="entry name" value="COLLAGEN ALPHA"/>
    <property type="match status" value="1"/>
</dbReference>
<sequence>MLKRRTRFALDSLFPWNLISLLLLTHFVGLVNSLRCWHCIADNCGSDPSSHPHASKEHCQLGRYCQKVYYEVNNTQLTTVQEACNGTLKTYCSKVQTEFNADVWTVTMSDLAKPLHSGLIMSLFILTLKDTVPISKKEQATYWVQYINQNGSEKSFIESADKLEQKKDCASAQIDLVFVIDSSGSVGSDNFKKTKTFLINIVDKLDISLMETRVAVVRFSDNPDVMFGLDTHSTKAAVKSAINAIPYNGGGTNTASALDLARNNVFTNTRKSVAAKVLVLVTDGKSNSETKTVAAAQKLKDDGVTIFTIGVVNPKVSELTAAASEPSCTHFIVLKDYDAIGFIVGEIKSGSCKAVARVQGNQLPNNTIPKGNETKEQALELTNTTKSDLGTTVLVTVQCGVIVVYGSFNNSYPNEADYDFTTWATDDEPGTLNYLQESGTQKVFLIVNSKKRFDLNSSACDNPSYDISFIPTAPRSEAACVVRHVNSSCTAKQLDHACYDTTPVVGKISHLFNTSIPVDDDMHEYVMDISDSTHPSGSHIWKKPKSDHLTVTIIAKSRYALNASCNHSSYSISIMPKDSKHEVVCHRKDDERNCSYSETKSKCTKGPLLEAACIVKEVNSTCTAKQLDPACYYSEPVVTEVTQLINTSISKDGQIHRQFLKICNSTDYSGSTIWVTAHCAEVTMHGTFRNKIQTDAAYDYKTSATDGIQGALSVTTKSKDDDLFLTLFAKKQQGLNSTACDNPSFSVRIMPKDSKHEVVCHRKHDERKCFYSETMSKCTKAPKVEAVCLVKHVHSPCTAKQLDHACYNTKSVFGEVTHMINSSIPMKSHIHKQVFEISNSTHSSGSMIWVKAHCAEVTMHVAFHNKHHHEEQHVYKTTAKHGHPDYVSVMKKTEEDHLTVTIIAMRQHRLNASVCDHHHPSYSVIIKPNDSKHEVVCHRKHDERKCSYPETMSKCTKAPKVEAVCRTKHMNSRCSDEHFHPMCYDKEPVVSDVSELFNSSVHKNGRTRKYVLEITNSTHSSGSKIWVKAHCAEVTMHVTFHKKHHHEDEKDYKTTAKDEYPGTVFVMEKPQNDHLTLVIFAKKQHKLNSKACDNPSFSVSIMPKDQTFEVVCHRKEDGRMCTEDELNRRCDVDPPITGTGYRQLSINSWISAGLLFAWRLA</sequence>
<feature type="chain" id="PRO_5041296730" description="VWFA domain-containing protein" evidence="6">
    <location>
        <begin position="34"/>
        <end position="1161"/>
    </location>
</feature>
<reference evidence="8" key="1">
    <citation type="submission" date="2023-08" db="EMBL/GenBank/DDBJ databases">
        <authorList>
            <person name="Alioto T."/>
            <person name="Alioto T."/>
            <person name="Gomez Garrido J."/>
        </authorList>
    </citation>
    <scope>NUCLEOTIDE SEQUENCE</scope>
</reference>
<evidence type="ECO:0000256" key="3">
    <source>
        <dbReference type="ARBA" id="ARBA00022729"/>
    </source>
</evidence>
<dbReference type="PANTHER" id="PTHR24020:SF20">
    <property type="entry name" value="PH DOMAIN-CONTAINING PROTEIN"/>
    <property type="match status" value="1"/>
</dbReference>
<keyword evidence="4" id="KW-0677">Repeat</keyword>
<comment type="subcellular location">
    <subcellularLocation>
        <location evidence="1">Secreted</location>
    </subcellularLocation>
</comment>
<dbReference type="PROSITE" id="PS50234">
    <property type="entry name" value="VWFA"/>
    <property type="match status" value="1"/>
</dbReference>
<dbReference type="InterPro" id="IPR036465">
    <property type="entry name" value="vWFA_dom_sf"/>
</dbReference>
<dbReference type="InterPro" id="IPR002035">
    <property type="entry name" value="VWF_A"/>
</dbReference>
<dbReference type="PRINTS" id="PR00453">
    <property type="entry name" value="VWFADOMAIN"/>
</dbReference>
<evidence type="ECO:0000313" key="9">
    <source>
        <dbReference type="Proteomes" id="UP001162480"/>
    </source>
</evidence>
<keyword evidence="9" id="KW-1185">Reference proteome</keyword>
<dbReference type="InterPro" id="IPR050525">
    <property type="entry name" value="ECM_Assembly_Org"/>
</dbReference>
<evidence type="ECO:0000313" key="8">
    <source>
        <dbReference type="EMBL" id="CAI9741726.1"/>
    </source>
</evidence>
<dbReference type="GO" id="GO:0005576">
    <property type="term" value="C:extracellular region"/>
    <property type="evidence" value="ECO:0007669"/>
    <property type="project" value="UniProtKB-SubCell"/>
</dbReference>
<dbReference type="Pfam" id="PF00092">
    <property type="entry name" value="VWA"/>
    <property type="match status" value="1"/>
</dbReference>
<dbReference type="Gene3D" id="3.40.50.410">
    <property type="entry name" value="von Willebrand factor, type A domain"/>
    <property type="match status" value="1"/>
</dbReference>
<proteinExistence type="predicted"/>
<feature type="domain" description="VWFA" evidence="7">
    <location>
        <begin position="175"/>
        <end position="347"/>
    </location>
</feature>
<evidence type="ECO:0000256" key="4">
    <source>
        <dbReference type="ARBA" id="ARBA00022737"/>
    </source>
</evidence>
<dbReference type="SUPFAM" id="SSF53300">
    <property type="entry name" value="vWA-like"/>
    <property type="match status" value="1"/>
</dbReference>
<dbReference type="CDD" id="cd01472">
    <property type="entry name" value="vWA_collagen"/>
    <property type="match status" value="1"/>
</dbReference>
<keyword evidence="3 6" id="KW-0732">Signal</keyword>
<evidence type="ECO:0000256" key="2">
    <source>
        <dbReference type="ARBA" id="ARBA00022525"/>
    </source>
</evidence>
<dbReference type="FunFam" id="3.40.50.410:FF:000004">
    <property type="entry name" value="collagen alpha-6(VI) chain"/>
    <property type="match status" value="1"/>
</dbReference>
<gene>
    <name evidence="8" type="ORF">OCTVUL_1B029027</name>
</gene>
<dbReference type="AlphaFoldDB" id="A0AA36FJW3"/>
<keyword evidence="5" id="KW-0325">Glycoprotein</keyword>
<protein>
    <recommendedName>
        <fullName evidence="7">VWFA domain-containing protein</fullName>
    </recommendedName>
</protein>
<dbReference type="SMART" id="SM00327">
    <property type="entry name" value="VWA"/>
    <property type="match status" value="1"/>
</dbReference>
<keyword evidence="2" id="KW-0964">Secreted</keyword>
<evidence type="ECO:0000256" key="1">
    <source>
        <dbReference type="ARBA" id="ARBA00004613"/>
    </source>
</evidence>
<accession>A0AA36FJW3</accession>
<organism evidence="8 9">
    <name type="scientific">Octopus vulgaris</name>
    <name type="common">Common octopus</name>
    <dbReference type="NCBI Taxonomy" id="6645"/>
    <lineage>
        <taxon>Eukaryota</taxon>
        <taxon>Metazoa</taxon>
        <taxon>Spiralia</taxon>
        <taxon>Lophotrochozoa</taxon>
        <taxon>Mollusca</taxon>
        <taxon>Cephalopoda</taxon>
        <taxon>Coleoidea</taxon>
        <taxon>Octopodiformes</taxon>
        <taxon>Octopoda</taxon>
        <taxon>Incirrata</taxon>
        <taxon>Octopodidae</taxon>
        <taxon>Octopus</taxon>
    </lineage>
</organism>
<dbReference type="Proteomes" id="UP001162480">
    <property type="component" value="Chromosome 27"/>
</dbReference>
<evidence type="ECO:0000256" key="5">
    <source>
        <dbReference type="ARBA" id="ARBA00023180"/>
    </source>
</evidence>
<evidence type="ECO:0000256" key="6">
    <source>
        <dbReference type="SAM" id="SignalP"/>
    </source>
</evidence>
<feature type="signal peptide" evidence="6">
    <location>
        <begin position="1"/>
        <end position="33"/>
    </location>
</feature>
<dbReference type="EMBL" id="OX597840">
    <property type="protein sequence ID" value="CAI9741726.1"/>
    <property type="molecule type" value="Genomic_DNA"/>
</dbReference>
<name>A0AA36FJW3_OCTVU</name>